<dbReference type="Proteomes" id="UP000504634">
    <property type="component" value="Unplaced"/>
</dbReference>
<organism evidence="1 2">
    <name type="scientific">Drosophila lebanonensis</name>
    <name type="common">Fruit fly</name>
    <name type="synonym">Scaptodrosophila lebanonensis</name>
    <dbReference type="NCBI Taxonomy" id="7225"/>
    <lineage>
        <taxon>Eukaryota</taxon>
        <taxon>Metazoa</taxon>
        <taxon>Ecdysozoa</taxon>
        <taxon>Arthropoda</taxon>
        <taxon>Hexapoda</taxon>
        <taxon>Insecta</taxon>
        <taxon>Pterygota</taxon>
        <taxon>Neoptera</taxon>
        <taxon>Endopterygota</taxon>
        <taxon>Diptera</taxon>
        <taxon>Brachycera</taxon>
        <taxon>Muscomorpha</taxon>
        <taxon>Ephydroidea</taxon>
        <taxon>Drosophilidae</taxon>
        <taxon>Scaptodrosophila</taxon>
    </lineage>
</organism>
<name>A0A6J2UKR3_DROLE</name>
<dbReference type="OrthoDB" id="6021951at2759"/>
<proteinExistence type="predicted"/>
<gene>
    <name evidence="2" type="primary">LOC115634299</name>
</gene>
<reference evidence="2" key="1">
    <citation type="submission" date="2025-08" db="UniProtKB">
        <authorList>
            <consortium name="RefSeq"/>
        </authorList>
    </citation>
    <scope>IDENTIFICATION</scope>
    <source>
        <strain evidence="2">11010-0011.00</strain>
        <tissue evidence="2">Whole body</tissue>
    </source>
</reference>
<dbReference type="GeneID" id="115634299"/>
<protein>
    <submittedName>
        <fullName evidence="2">Uncharacterized protein LOC115634299</fullName>
    </submittedName>
</protein>
<sequence>MFRVQKLLLSEFDEIYEPVLVENPFTLVDAKGIGVRQYHIALTCTRIVFGCDNFYKHGEQCCEPRWHSLGLDPEIECFELVSMMPLQFIRFNFFRKGQRYIMIINVQNLEMQEKPMIFEFGGHVYKQHFWHMWRERVAAIKVMQPRFAHITCSSPFSSTDVQLEEELQRVDVHSKPRSIFGVCYTSSSN</sequence>
<keyword evidence="1" id="KW-1185">Reference proteome</keyword>
<evidence type="ECO:0000313" key="2">
    <source>
        <dbReference type="RefSeq" id="XP_030387812.1"/>
    </source>
</evidence>
<dbReference type="RefSeq" id="XP_030387812.1">
    <property type="nucleotide sequence ID" value="XM_030531952.1"/>
</dbReference>
<evidence type="ECO:0000313" key="1">
    <source>
        <dbReference type="Proteomes" id="UP000504634"/>
    </source>
</evidence>
<dbReference type="AlphaFoldDB" id="A0A6J2UKR3"/>
<accession>A0A6J2UKR3</accession>